<evidence type="ECO:0008006" key="2">
    <source>
        <dbReference type="Google" id="ProtNLM"/>
    </source>
</evidence>
<name>A0A5J4SCF6_9ZZZZ</name>
<dbReference type="EMBL" id="SNRY01000270">
    <property type="protein sequence ID" value="KAA6343432.1"/>
    <property type="molecule type" value="Genomic_DNA"/>
</dbReference>
<organism evidence="1">
    <name type="scientific">termite gut metagenome</name>
    <dbReference type="NCBI Taxonomy" id="433724"/>
    <lineage>
        <taxon>unclassified sequences</taxon>
        <taxon>metagenomes</taxon>
        <taxon>organismal metagenomes</taxon>
    </lineage>
</organism>
<dbReference type="AlphaFoldDB" id="A0A5J4SCF6"/>
<dbReference type="Pfam" id="PF16301">
    <property type="entry name" value="DUF4943"/>
    <property type="match status" value="1"/>
</dbReference>
<dbReference type="InterPro" id="IPR032546">
    <property type="entry name" value="DUF4943"/>
</dbReference>
<sequence>MSFVMKRIIRFGLLIMPIIITIGCCNEERLDYYNPDVKLFVKQLKAGTYHTKSPLGVVEVPLFNEEDVPELLQYSDDLTKIHSFPLPSVSSCEGEACIGECMLWIVETIRIGRIASLGYRLVHADAENYERIYFLSDEEVLEAGVFYHKWWEEVKNIPPSPSAYSYTIDPLQGSKYRWW</sequence>
<protein>
    <recommendedName>
        <fullName evidence="2">DUF4943 domain-containing protein</fullName>
    </recommendedName>
</protein>
<gene>
    <name evidence="1" type="ORF">EZS27_008872</name>
</gene>
<reference evidence="1" key="1">
    <citation type="submission" date="2019-03" db="EMBL/GenBank/DDBJ databases">
        <title>Single cell metagenomics reveals metabolic interactions within the superorganism composed of flagellate Streblomastix strix and complex community of Bacteroidetes bacteria on its surface.</title>
        <authorList>
            <person name="Treitli S.C."/>
            <person name="Kolisko M."/>
            <person name="Husnik F."/>
            <person name="Keeling P."/>
            <person name="Hampl V."/>
        </authorList>
    </citation>
    <scope>NUCLEOTIDE SEQUENCE</scope>
    <source>
        <strain evidence="1">STM</strain>
    </source>
</reference>
<proteinExistence type="predicted"/>
<dbReference type="PROSITE" id="PS51257">
    <property type="entry name" value="PROKAR_LIPOPROTEIN"/>
    <property type="match status" value="1"/>
</dbReference>
<comment type="caution">
    <text evidence="1">The sequence shown here is derived from an EMBL/GenBank/DDBJ whole genome shotgun (WGS) entry which is preliminary data.</text>
</comment>
<evidence type="ECO:0000313" key="1">
    <source>
        <dbReference type="EMBL" id="KAA6343432.1"/>
    </source>
</evidence>
<accession>A0A5J4SCF6</accession>